<evidence type="ECO:0000313" key="4">
    <source>
        <dbReference type="Proteomes" id="UP000011087"/>
    </source>
</evidence>
<protein>
    <submittedName>
        <fullName evidence="2 3">Uncharacterized protein</fullName>
    </submittedName>
</protein>
<dbReference type="RefSeq" id="XP_005842160.1">
    <property type="nucleotide sequence ID" value="XM_005842103.1"/>
</dbReference>
<dbReference type="EnsemblProtists" id="EKX55180">
    <property type="protein sequence ID" value="EKX55180"/>
    <property type="gene ID" value="GUITHDRAFT_149724"/>
</dbReference>
<sequence>MRFLPVNRPCFPWCTKDGRDRVSSISTYCCRLCIPSNTTAGVEARVTWCDPSGGAPDESGKSPAGEELSLEEPAVRQSL</sequence>
<accession>L1K3X6</accession>
<gene>
    <name evidence="2" type="ORF">GUITHDRAFT_149724</name>
</gene>
<reference evidence="4" key="2">
    <citation type="submission" date="2012-11" db="EMBL/GenBank/DDBJ databases">
        <authorList>
            <person name="Kuo A."/>
            <person name="Curtis B.A."/>
            <person name="Tanifuji G."/>
            <person name="Burki F."/>
            <person name="Gruber A."/>
            <person name="Irimia M."/>
            <person name="Maruyama S."/>
            <person name="Arias M.C."/>
            <person name="Ball S.G."/>
            <person name="Gile G.H."/>
            <person name="Hirakawa Y."/>
            <person name="Hopkins J.F."/>
            <person name="Rensing S.A."/>
            <person name="Schmutz J."/>
            <person name="Symeonidi A."/>
            <person name="Elias M."/>
            <person name="Eveleigh R.J."/>
            <person name="Herman E.K."/>
            <person name="Klute M.J."/>
            <person name="Nakayama T."/>
            <person name="Obornik M."/>
            <person name="Reyes-Prieto A."/>
            <person name="Armbrust E.V."/>
            <person name="Aves S.J."/>
            <person name="Beiko R.G."/>
            <person name="Coutinho P."/>
            <person name="Dacks J.B."/>
            <person name="Durnford D.G."/>
            <person name="Fast N.M."/>
            <person name="Green B.R."/>
            <person name="Grisdale C."/>
            <person name="Hempe F."/>
            <person name="Henrissat B."/>
            <person name="Hoppner M.P."/>
            <person name="Ishida K.-I."/>
            <person name="Kim E."/>
            <person name="Koreny L."/>
            <person name="Kroth P.G."/>
            <person name="Liu Y."/>
            <person name="Malik S.-B."/>
            <person name="Maier U.G."/>
            <person name="McRose D."/>
            <person name="Mock T."/>
            <person name="Neilson J.A."/>
            <person name="Onodera N.T."/>
            <person name="Poole A.M."/>
            <person name="Pritham E.J."/>
            <person name="Richards T.A."/>
            <person name="Rocap G."/>
            <person name="Roy S.W."/>
            <person name="Sarai C."/>
            <person name="Schaack S."/>
            <person name="Shirato S."/>
            <person name="Slamovits C.H."/>
            <person name="Spencer D.F."/>
            <person name="Suzuki S."/>
            <person name="Worden A.Z."/>
            <person name="Zauner S."/>
            <person name="Barry K."/>
            <person name="Bell C."/>
            <person name="Bharti A.K."/>
            <person name="Crow J.A."/>
            <person name="Grimwood J."/>
            <person name="Kramer R."/>
            <person name="Lindquist E."/>
            <person name="Lucas S."/>
            <person name="Salamov A."/>
            <person name="McFadden G.I."/>
            <person name="Lane C.E."/>
            <person name="Keeling P.J."/>
            <person name="Gray M.W."/>
            <person name="Grigoriev I.V."/>
            <person name="Archibald J.M."/>
        </authorList>
    </citation>
    <scope>NUCLEOTIDE SEQUENCE</scope>
    <source>
        <strain evidence="4">CCMP2712</strain>
    </source>
</reference>
<dbReference type="GeneID" id="17312007"/>
<evidence type="ECO:0000313" key="2">
    <source>
        <dbReference type="EMBL" id="EKX55180.1"/>
    </source>
</evidence>
<dbReference type="HOGENOM" id="CLU_2765751_0_0_1"/>
<dbReference type="Proteomes" id="UP000011087">
    <property type="component" value="Unassembled WGS sequence"/>
</dbReference>
<keyword evidence="4" id="KW-1185">Reference proteome</keyword>
<feature type="region of interest" description="Disordered" evidence="1">
    <location>
        <begin position="52"/>
        <end position="79"/>
    </location>
</feature>
<proteinExistence type="predicted"/>
<dbReference type="AlphaFoldDB" id="L1K3X6"/>
<reference evidence="3" key="3">
    <citation type="submission" date="2016-03" db="UniProtKB">
        <authorList>
            <consortium name="EnsemblProtists"/>
        </authorList>
    </citation>
    <scope>IDENTIFICATION</scope>
</reference>
<dbReference type="PaxDb" id="55529-EKX55180"/>
<evidence type="ECO:0000313" key="3">
    <source>
        <dbReference type="EnsemblProtists" id="EKX55180"/>
    </source>
</evidence>
<dbReference type="EMBL" id="JH992965">
    <property type="protein sequence ID" value="EKX55180.1"/>
    <property type="molecule type" value="Genomic_DNA"/>
</dbReference>
<organism evidence="2">
    <name type="scientific">Guillardia theta (strain CCMP2712)</name>
    <name type="common">Cryptophyte</name>
    <dbReference type="NCBI Taxonomy" id="905079"/>
    <lineage>
        <taxon>Eukaryota</taxon>
        <taxon>Cryptophyceae</taxon>
        <taxon>Pyrenomonadales</taxon>
        <taxon>Geminigeraceae</taxon>
        <taxon>Guillardia</taxon>
    </lineage>
</organism>
<name>L1K3X6_GUITC</name>
<dbReference type="KEGG" id="gtt:GUITHDRAFT_149724"/>
<evidence type="ECO:0000256" key="1">
    <source>
        <dbReference type="SAM" id="MobiDB-lite"/>
    </source>
</evidence>
<reference evidence="2 4" key="1">
    <citation type="journal article" date="2012" name="Nature">
        <title>Algal genomes reveal evolutionary mosaicism and the fate of nucleomorphs.</title>
        <authorList>
            <consortium name="DOE Joint Genome Institute"/>
            <person name="Curtis B.A."/>
            <person name="Tanifuji G."/>
            <person name="Burki F."/>
            <person name="Gruber A."/>
            <person name="Irimia M."/>
            <person name="Maruyama S."/>
            <person name="Arias M.C."/>
            <person name="Ball S.G."/>
            <person name="Gile G.H."/>
            <person name="Hirakawa Y."/>
            <person name="Hopkins J.F."/>
            <person name="Kuo A."/>
            <person name="Rensing S.A."/>
            <person name="Schmutz J."/>
            <person name="Symeonidi A."/>
            <person name="Elias M."/>
            <person name="Eveleigh R.J."/>
            <person name="Herman E.K."/>
            <person name="Klute M.J."/>
            <person name="Nakayama T."/>
            <person name="Obornik M."/>
            <person name="Reyes-Prieto A."/>
            <person name="Armbrust E.V."/>
            <person name="Aves S.J."/>
            <person name="Beiko R.G."/>
            <person name="Coutinho P."/>
            <person name="Dacks J.B."/>
            <person name="Durnford D.G."/>
            <person name="Fast N.M."/>
            <person name="Green B.R."/>
            <person name="Grisdale C.J."/>
            <person name="Hempel F."/>
            <person name="Henrissat B."/>
            <person name="Hoppner M.P."/>
            <person name="Ishida K."/>
            <person name="Kim E."/>
            <person name="Koreny L."/>
            <person name="Kroth P.G."/>
            <person name="Liu Y."/>
            <person name="Malik S.B."/>
            <person name="Maier U.G."/>
            <person name="McRose D."/>
            <person name="Mock T."/>
            <person name="Neilson J.A."/>
            <person name="Onodera N.T."/>
            <person name="Poole A.M."/>
            <person name="Pritham E.J."/>
            <person name="Richards T.A."/>
            <person name="Rocap G."/>
            <person name="Roy S.W."/>
            <person name="Sarai C."/>
            <person name="Schaack S."/>
            <person name="Shirato S."/>
            <person name="Slamovits C.H."/>
            <person name="Spencer D.F."/>
            <person name="Suzuki S."/>
            <person name="Worden A.Z."/>
            <person name="Zauner S."/>
            <person name="Barry K."/>
            <person name="Bell C."/>
            <person name="Bharti A.K."/>
            <person name="Crow J.A."/>
            <person name="Grimwood J."/>
            <person name="Kramer R."/>
            <person name="Lindquist E."/>
            <person name="Lucas S."/>
            <person name="Salamov A."/>
            <person name="McFadden G.I."/>
            <person name="Lane C.E."/>
            <person name="Keeling P.J."/>
            <person name="Gray M.W."/>
            <person name="Grigoriev I.V."/>
            <person name="Archibald J.M."/>
        </authorList>
    </citation>
    <scope>NUCLEOTIDE SEQUENCE</scope>
    <source>
        <strain evidence="2 4">CCMP2712</strain>
    </source>
</reference>